<sequence length="16" mass="1753">MNQNLVTNLTNYLSAG</sequence>
<dbReference type="EMBL" id="GBRH01219099">
    <property type="protein sequence ID" value="JAD78796.1"/>
    <property type="molecule type" value="Transcribed_RNA"/>
</dbReference>
<dbReference type="AlphaFoldDB" id="A0A0A9CT60"/>
<protein>
    <submittedName>
        <fullName evidence="1">Uncharacterized protein</fullName>
    </submittedName>
</protein>
<evidence type="ECO:0000313" key="1">
    <source>
        <dbReference type="EMBL" id="JAD78796.1"/>
    </source>
</evidence>
<reference evidence="1" key="1">
    <citation type="submission" date="2014-09" db="EMBL/GenBank/DDBJ databases">
        <authorList>
            <person name="Magalhaes I.L.F."/>
            <person name="Oliveira U."/>
            <person name="Santos F.R."/>
            <person name="Vidigal T.H.D.A."/>
            <person name="Brescovit A.D."/>
            <person name="Santos A.J."/>
        </authorList>
    </citation>
    <scope>NUCLEOTIDE SEQUENCE</scope>
    <source>
        <tissue evidence="1">Shoot tissue taken approximately 20 cm above the soil surface</tissue>
    </source>
</reference>
<reference evidence="1" key="2">
    <citation type="journal article" date="2015" name="Data Brief">
        <title>Shoot transcriptome of the giant reed, Arundo donax.</title>
        <authorList>
            <person name="Barrero R.A."/>
            <person name="Guerrero F.D."/>
            <person name="Moolhuijzen P."/>
            <person name="Goolsby J.A."/>
            <person name="Tidwell J."/>
            <person name="Bellgard S.E."/>
            <person name="Bellgard M.I."/>
        </authorList>
    </citation>
    <scope>NUCLEOTIDE SEQUENCE</scope>
    <source>
        <tissue evidence="1">Shoot tissue taken approximately 20 cm above the soil surface</tissue>
    </source>
</reference>
<accession>A0A0A9CT60</accession>
<organism evidence="1">
    <name type="scientific">Arundo donax</name>
    <name type="common">Giant reed</name>
    <name type="synonym">Donax arundinaceus</name>
    <dbReference type="NCBI Taxonomy" id="35708"/>
    <lineage>
        <taxon>Eukaryota</taxon>
        <taxon>Viridiplantae</taxon>
        <taxon>Streptophyta</taxon>
        <taxon>Embryophyta</taxon>
        <taxon>Tracheophyta</taxon>
        <taxon>Spermatophyta</taxon>
        <taxon>Magnoliopsida</taxon>
        <taxon>Liliopsida</taxon>
        <taxon>Poales</taxon>
        <taxon>Poaceae</taxon>
        <taxon>PACMAD clade</taxon>
        <taxon>Arundinoideae</taxon>
        <taxon>Arundineae</taxon>
        <taxon>Arundo</taxon>
    </lineage>
</organism>
<name>A0A0A9CT60_ARUDO</name>
<proteinExistence type="predicted"/>